<gene>
    <name evidence="3" type="ORF">AJ79_08095</name>
</gene>
<reference evidence="3 4" key="1">
    <citation type="submission" date="2017-10" db="EMBL/GenBank/DDBJ databases">
        <title>Comparative genomics in systemic dimorphic fungi from Ajellomycetaceae.</title>
        <authorList>
            <person name="Munoz J.F."/>
            <person name="Mcewen J.G."/>
            <person name="Clay O.K."/>
            <person name="Cuomo C.A."/>
        </authorList>
    </citation>
    <scope>NUCLEOTIDE SEQUENCE [LARGE SCALE GENOMIC DNA]</scope>
    <source>
        <strain evidence="3 4">UAMH5409</strain>
    </source>
</reference>
<feature type="region of interest" description="Disordered" evidence="1">
    <location>
        <begin position="381"/>
        <end position="437"/>
    </location>
</feature>
<dbReference type="PANTHER" id="PTHR42069">
    <property type="entry name" value="HYPHAL ANASTAMOSIS-8 PROTEIN"/>
    <property type="match status" value="1"/>
</dbReference>
<evidence type="ECO:0008006" key="5">
    <source>
        <dbReference type="Google" id="ProtNLM"/>
    </source>
</evidence>
<name>A0A2B7WW89_9EURO</name>
<keyword evidence="2" id="KW-0472">Membrane</keyword>
<keyword evidence="2" id="KW-0812">Transmembrane</keyword>
<evidence type="ECO:0000313" key="4">
    <source>
        <dbReference type="Proteomes" id="UP000223968"/>
    </source>
</evidence>
<feature type="transmembrane region" description="Helical" evidence="2">
    <location>
        <begin position="221"/>
        <end position="246"/>
    </location>
</feature>
<dbReference type="EMBL" id="PDNB01000180">
    <property type="protein sequence ID" value="PGH00843.1"/>
    <property type="molecule type" value="Genomic_DNA"/>
</dbReference>
<feature type="transmembrane region" description="Helical" evidence="2">
    <location>
        <begin position="176"/>
        <end position="201"/>
    </location>
</feature>
<keyword evidence="4" id="KW-1185">Reference proteome</keyword>
<dbReference type="PANTHER" id="PTHR42069:SF1">
    <property type="entry name" value="MARVEL DOMAIN-CONTAINING PROTEIN"/>
    <property type="match status" value="1"/>
</dbReference>
<feature type="region of interest" description="Disordered" evidence="1">
    <location>
        <begin position="1"/>
        <end position="87"/>
    </location>
</feature>
<proteinExistence type="predicted"/>
<dbReference type="AlphaFoldDB" id="A0A2B7WW89"/>
<keyword evidence="2" id="KW-1133">Transmembrane helix</keyword>
<organism evidence="3 4">
    <name type="scientific">Helicocarpus griseus UAMH5409</name>
    <dbReference type="NCBI Taxonomy" id="1447875"/>
    <lineage>
        <taxon>Eukaryota</taxon>
        <taxon>Fungi</taxon>
        <taxon>Dikarya</taxon>
        <taxon>Ascomycota</taxon>
        <taxon>Pezizomycotina</taxon>
        <taxon>Eurotiomycetes</taxon>
        <taxon>Eurotiomycetidae</taxon>
        <taxon>Onygenales</taxon>
        <taxon>Ajellomycetaceae</taxon>
        <taxon>Helicocarpus</taxon>
    </lineage>
</organism>
<evidence type="ECO:0000313" key="3">
    <source>
        <dbReference type="EMBL" id="PGH00843.1"/>
    </source>
</evidence>
<feature type="transmembrane region" description="Helical" evidence="2">
    <location>
        <begin position="323"/>
        <end position="350"/>
    </location>
</feature>
<evidence type="ECO:0000256" key="2">
    <source>
        <dbReference type="SAM" id="Phobius"/>
    </source>
</evidence>
<feature type="region of interest" description="Disordered" evidence="1">
    <location>
        <begin position="100"/>
        <end position="136"/>
    </location>
</feature>
<dbReference type="OrthoDB" id="5420724at2759"/>
<dbReference type="Proteomes" id="UP000223968">
    <property type="component" value="Unassembled WGS sequence"/>
</dbReference>
<feature type="compositionally biased region" description="Polar residues" evidence="1">
    <location>
        <begin position="412"/>
        <end position="429"/>
    </location>
</feature>
<evidence type="ECO:0000256" key="1">
    <source>
        <dbReference type="SAM" id="MobiDB-lite"/>
    </source>
</evidence>
<sequence length="522" mass="58118">MTNSNSSGEHADQYEPVSPIDITTRPRSGVFASQDDDFIEKQDYPSAPEAKPSRTARFAEATSVVSPVDDAPGRSPFADPPAMSQTNHNVQVSDLGFGYMAENQPGREPEQPQAARLNPPNSPLKSALKSPGAGGRSVLMSPTFREEQILEHHEKSTEKANAKDVRIKARVRIAKVFLRGVSFSCSLIILALVGASFMIFNSTKHLAQRNTFSPWAPNTPLWPQIVILVFASISVLLALGVFWAYFRHGHKRAEKVAVYYTVFSVILFVFTLIMWLVGSVVLQNSKQSLDNKDMWGWACAQGTRRELYKDEVNYELVCRMQDWALVCCVIEVVIEVLIIGIYAVVFYRFYSKRKLRKSMAMRDQARNDLYLAHLRSQTAPNTPGFAHGPMSPMSLKQGGDPFSKAEEGYATQYATPRSPESTHSNSQKPFQLRPPPIRVQDATPKLQQQENFQTPMSPATIERMNHHVDAAPGEQRYESVPIPNAYSTPITSPTFAPETRGSDVVPGMAVTSTDRIVHSRNS</sequence>
<protein>
    <recommendedName>
        <fullName evidence="5">MARVEL domain-containing protein</fullName>
    </recommendedName>
</protein>
<comment type="caution">
    <text evidence="3">The sequence shown here is derived from an EMBL/GenBank/DDBJ whole genome shotgun (WGS) entry which is preliminary data.</text>
</comment>
<accession>A0A2B7WW89</accession>
<feature type="transmembrane region" description="Helical" evidence="2">
    <location>
        <begin position="258"/>
        <end position="282"/>
    </location>
</feature>
<dbReference type="STRING" id="1447875.A0A2B7WW89"/>